<dbReference type="EMBL" id="WAGX01000007">
    <property type="protein sequence ID" value="KAB1436106.1"/>
    <property type="molecule type" value="Genomic_DNA"/>
</dbReference>
<evidence type="ECO:0000313" key="1">
    <source>
        <dbReference type="EMBL" id="KAB1436106.1"/>
    </source>
</evidence>
<reference evidence="1 2" key="1">
    <citation type="submission" date="2019-09" db="EMBL/GenBank/DDBJ databases">
        <authorList>
            <person name="Valk L.C."/>
        </authorList>
    </citation>
    <scope>NUCLEOTIDE SEQUENCE [LARGE SCALE GENOMIC DNA]</scope>
    <source>
        <strain evidence="1">GalUA</strain>
    </source>
</reference>
<sequence length="40" mass="4193">MMKNILMLQTLTANEDITMHAASTGSINCKGSSSASLFAC</sequence>
<reference evidence="1 2" key="2">
    <citation type="submission" date="2020-02" db="EMBL/GenBank/DDBJ databases">
        <title>Candidatus Galacturonibacter soehngenii shows hetero-acetogenic catabolism of galacturonic acid but lacks a canonical carbon monoxide dehydrogenase/acetyl-CoA synthase complex.</title>
        <authorList>
            <person name="Diender M."/>
            <person name="Stouten G.R."/>
            <person name="Petersen J.F."/>
            <person name="Nielsen P.H."/>
            <person name="Dueholm M.S."/>
            <person name="Pronk J.T."/>
            <person name="Van Loosdrecht M.C.M."/>
        </authorList>
    </citation>
    <scope>NUCLEOTIDE SEQUENCE [LARGE SCALE GENOMIC DNA]</scope>
    <source>
        <strain evidence="1">GalUA</strain>
    </source>
</reference>
<organism evidence="1 2">
    <name type="scientific">Candidatus Galacturonatibacter soehngenii</name>
    <dbReference type="NCBI Taxonomy" id="2307010"/>
    <lineage>
        <taxon>Bacteria</taxon>
        <taxon>Bacillati</taxon>
        <taxon>Bacillota</taxon>
        <taxon>Clostridia</taxon>
        <taxon>Lachnospirales</taxon>
        <taxon>Lachnospiraceae</taxon>
        <taxon>Candidatus Galacturonatibacter</taxon>
    </lineage>
</organism>
<dbReference type="NCBIfam" id="NF038159">
    <property type="entry name" value="lanthi_III_b"/>
    <property type="match status" value="1"/>
</dbReference>
<name>A0A7V7QIM7_9FIRM</name>
<comment type="caution">
    <text evidence="1">The sequence shown here is derived from an EMBL/GenBank/DDBJ whole genome shotgun (WGS) entry which is preliminary data.</text>
</comment>
<evidence type="ECO:0000313" key="2">
    <source>
        <dbReference type="Proteomes" id="UP000461768"/>
    </source>
</evidence>
<keyword evidence="2" id="KW-1185">Reference proteome</keyword>
<proteinExistence type="predicted"/>
<gene>
    <name evidence="1" type="ORF">F7O84_16270</name>
</gene>
<accession>A0A7V7QIM7</accession>
<protein>
    <submittedName>
        <fullName evidence="1">SapB/AmfS family lantipeptide</fullName>
    </submittedName>
</protein>
<dbReference type="Proteomes" id="UP000461768">
    <property type="component" value="Unassembled WGS sequence"/>
</dbReference>
<dbReference type="AlphaFoldDB" id="A0A7V7QIM7"/>